<comment type="similarity">
    <text evidence="2 7">Belongs to the CTL (choline transporter-like) family.</text>
</comment>
<keyword evidence="9" id="KW-1185">Reference proteome</keyword>
<feature type="transmembrane region" description="Helical" evidence="7">
    <location>
        <begin position="492"/>
        <end position="511"/>
    </location>
</feature>
<feature type="transmembrane region" description="Helical" evidence="7">
    <location>
        <begin position="285"/>
        <end position="307"/>
    </location>
</feature>
<gene>
    <name evidence="8" type="ORF">ACHAWU_006801</name>
</gene>
<organism evidence="8 9">
    <name type="scientific">Discostella pseudostelligera</name>
    <dbReference type="NCBI Taxonomy" id="259834"/>
    <lineage>
        <taxon>Eukaryota</taxon>
        <taxon>Sar</taxon>
        <taxon>Stramenopiles</taxon>
        <taxon>Ochrophyta</taxon>
        <taxon>Bacillariophyta</taxon>
        <taxon>Coscinodiscophyceae</taxon>
        <taxon>Thalassiosirophycidae</taxon>
        <taxon>Stephanodiscales</taxon>
        <taxon>Stephanodiscaceae</taxon>
        <taxon>Discostella</taxon>
    </lineage>
</organism>
<evidence type="ECO:0000256" key="1">
    <source>
        <dbReference type="ARBA" id="ARBA00004141"/>
    </source>
</evidence>
<feature type="transmembrane region" description="Helical" evidence="7">
    <location>
        <begin position="372"/>
        <end position="398"/>
    </location>
</feature>
<dbReference type="Proteomes" id="UP001530293">
    <property type="component" value="Unassembled WGS sequence"/>
</dbReference>
<comment type="function">
    <text evidence="7">Choline transporter.</text>
</comment>
<dbReference type="InterPro" id="IPR007603">
    <property type="entry name" value="Choline_transptr-like"/>
</dbReference>
<feature type="transmembrane region" description="Helical" evidence="7">
    <location>
        <begin position="579"/>
        <end position="606"/>
    </location>
</feature>
<dbReference type="PANTHER" id="PTHR12385">
    <property type="entry name" value="CHOLINE TRANSPORTER-LIKE (SLC FAMILY 44)"/>
    <property type="match status" value="1"/>
</dbReference>
<evidence type="ECO:0000256" key="6">
    <source>
        <dbReference type="ARBA" id="ARBA00023180"/>
    </source>
</evidence>
<evidence type="ECO:0000313" key="8">
    <source>
        <dbReference type="EMBL" id="KAL3768700.1"/>
    </source>
</evidence>
<feature type="transmembrane region" description="Helical" evidence="7">
    <location>
        <begin position="434"/>
        <end position="458"/>
    </location>
</feature>
<accession>A0ABD3MXT6</accession>
<evidence type="ECO:0000256" key="7">
    <source>
        <dbReference type="RuleBase" id="RU368066"/>
    </source>
</evidence>
<feature type="transmembrane region" description="Helical" evidence="7">
    <location>
        <begin position="42"/>
        <end position="63"/>
    </location>
</feature>
<keyword evidence="4 7" id="KW-1133">Transmembrane helix</keyword>
<evidence type="ECO:0000256" key="5">
    <source>
        <dbReference type="ARBA" id="ARBA00023136"/>
    </source>
</evidence>
<keyword evidence="3 7" id="KW-0812">Transmembrane</keyword>
<dbReference type="EMBL" id="JALLBG020000062">
    <property type="protein sequence ID" value="KAL3768700.1"/>
    <property type="molecule type" value="Genomic_DNA"/>
</dbReference>
<sequence>MTMMSASASRSADNDDDNYMGEKLSAPPDFNGPTSRRHFTDILCTLLLWAMWISMTGLGIYAMQRGDYRLILYPLDYAGNLCGTDKGSIDMTNFPYLYYVNDYTGGVCVKTCPKLDGYLADPYTLVTYDGLFQVTGSNANVTTSLIDIADYSNSNNTLTCTTDLCYPDTSDPTSSFTSIGVNGGNGFAYYALDTYEVMWRCVFRDEATEKLNAIVNPTNSNNNFTAEVVKDMSTQNEHIKQGYDIWHNLFGDLWETRYFILGLGFGAPLVVGFFYAFLLRIPGVLPIVVWVSILATIGIVFTGAWYAGETAVKWKAADPPERTDNEIMVATYASYALYIVGGLLILLFLFMRKRIQLAMGCVKETAKAITTMPLIILFPVFQGLGFMAFMIAWTVYAINIASMGEYSTNTYAAGPIQISVRSFEFSDFVEKCGWYMLFCFFWTGQFILALGEIIFAMAVSKWYFSRDKSNIGSTTVITSITTSMIYHSGTAAFGALLIAIVKMIRSFIAYLQRKAEEMNSSIAKAVLCCFQCCFFCLEKCMRFLNKNAYIQTAIFGSSFCTSAREAFFLILRNAARVAAISYVSGGVVFVGKVFITTLTTGIAYFAIDHYVGDELYSIIGPLFFIAAIAWFIAGMFMSIYDMGIATILQCFVADEEMFTEDQRYAEGSLKTWVDGHVSK</sequence>
<dbReference type="PANTHER" id="PTHR12385:SF14">
    <property type="entry name" value="CHOLINE TRANSPORTER-LIKE 2"/>
    <property type="match status" value="1"/>
</dbReference>
<reference evidence="8 9" key="1">
    <citation type="submission" date="2024-10" db="EMBL/GenBank/DDBJ databases">
        <title>Updated reference genomes for cyclostephanoid diatoms.</title>
        <authorList>
            <person name="Roberts W.R."/>
            <person name="Alverson A.J."/>
        </authorList>
    </citation>
    <scope>NUCLEOTIDE SEQUENCE [LARGE SCALE GENOMIC DNA]</scope>
    <source>
        <strain evidence="8 9">AJA232-27</strain>
    </source>
</reference>
<keyword evidence="6" id="KW-0325">Glycoprotein</keyword>
<protein>
    <recommendedName>
        <fullName evidence="7">Choline transporter-like protein</fullName>
    </recommendedName>
</protein>
<evidence type="ECO:0000256" key="3">
    <source>
        <dbReference type="ARBA" id="ARBA00022692"/>
    </source>
</evidence>
<feature type="transmembrane region" description="Helical" evidence="7">
    <location>
        <begin position="258"/>
        <end position="278"/>
    </location>
</feature>
<comment type="subcellular location">
    <subcellularLocation>
        <location evidence="7">Cell membrane</location>
        <topology evidence="7">Multi-pass membrane protein</topology>
    </subcellularLocation>
    <subcellularLocation>
        <location evidence="1">Membrane</location>
        <topology evidence="1">Multi-pass membrane protein</topology>
    </subcellularLocation>
</comment>
<comment type="caution">
    <text evidence="8">The sequence shown here is derived from an EMBL/GenBank/DDBJ whole genome shotgun (WGS) entry which is preliminary data.</text>
</comment>
<proteinExistence type="inferred from homology"/>
<evidence type="ECO:0000256" key="4">
    <source>
        <dbReference type="ARBA" id="ARBA00022989"/>
    </source>
</evidence>
<keyword evidence="5 7" id="KW-0472">Membrane</keyword>
<feature type="transmembrane region" description="Helical" evidence="7">
    <location>
        <begin position="470"/>
        <end position="486"/>
    </location>
</feature>
<evidence type="ECO:0000256" key="2">
    <source>
        <dbReference type="ARBA" id="ARBA00007168"/>
    </source>
</evidence>
<feature type="transmembrane region" description="Helical" evidence="7">
    <location>
        <begin position="618"/>
        <end position="640"/>
    </location>
</feature>
<dbReference type="GO" id="GO:0005886">
    <property type="term" value="C:plasma membrane"/>
    <property type="evidence" value="ECO:0007669"/>
    <property type="project" value="UniProtKB-SubCell"/>
</dbReference>
<feature type="transmembrane region" description="Helical" evidence="7">
    <location>
        <begin position="327"/>
        <end position="351"/>
    </location>
</feature>
<dbReference type="AlphaFoldDB" id="A0ABD3MXT6"/>
<evidence type="ECO:0000313" key="9">
    <source>
        <dbReference type="Proteomes" id="UP001530293"/>
    </source>
</evidence>
<name>A0ABD3MXT6_9STRA</name>
<dbReference type="Pfam" id="PF04515">
    <property type="entry name" value="Choline_transpo"/>
    <property type="match status" value="1"/>
</dbReference>
<dbReference type="GO" id="GO:0022857">
    <property type="term" value="F:transmembrane transporter activity"/>
    <property type="evidence" value="ECO:0007669"/>
    <property type="project" value="UniProtKB-UniRule"/>
</dbReference>